<dbReference type="InterPro" id="IPR016071">
    <property type="entry name" value="Staphylococal_nuclease_OB-fold"/>
</dbReference>
<protein>
    <recommendedName>
        <fullName evidence="2">TNase-like domain-containing protein</fullName>
    </recommendedName>
</protein>
<organism evidence="3 4">
    <name type="scientific">Candidatus Beckwithbacteria bacterium CG10_big_fil_rev_8_21_14_0_10_34_10</name>
    <dbReference type="NCBI Taxonomy" id="1974495"/>
    <lineage>
        <taxon>Bacteria</taxon>
        <taxon>Candidatus Beckwithiibacteriota</taxon>
    </lineage>
</organism>
<gene>
    <name evidence="3" type="ORF">COT75_01375</name>
</gene>
<evidence type="ECO:0000313" key="3">
    <source>
        <dbReference type="EMBL" id="PIS09431.1"/>
    </source>
</evidence>
<sequence length="226" mass="25945">MKKKRFIPWFKWLGFLLFIPSLFLNLFLFSKNNDLEQGIKVLGVIDGDTLVLDGKVRLRLRHLDAPELEYCGGLEAKEILESLVLGKKVVLKDSILDQQGRQMALVYVGRKLVNEEMLKSGWARYHHDQSSVTEKLKKVGLEVKEAGLGIFSSLCYQTENLTEPDCLIKGNIDKNSPKRLYYFPGCAQYDFTIVEKDLGEDWFCSEKEAQKAGFEKSKKCYGKNYE</sequence>
<reference evidence="4" key="1">
    <citation type="submission" date="2017-09" db="EMBL/GenBank/DDBJ databases">
        <title>Depth-based differentiation of microbial function through sediment-hosted aquifers and enrichment of novel symbionts in the deep terrestrial subsurface.</title>
        <authorList>
            <person name="Probst A.J."/>
            <person name="Ladd B."/>
            <person name="Jarett J.K."/>
            <person name="Geller-Mcgrath D.E."/>
            <person name="Sieber C.M.K."/>
            <person name="Emerson J.B."/>
            <person name="Anantharaman K."/>
            <person name="Thomas B.C."/>
            <person name="Malmstrom R."/>
            <person name="Stieglmeier M."/>
            <person name="Klingl A."/>
            <person name="Woyke T."/>
            <person name="Ryan C.M."/>
            <person name="Banfield J.F."/>
        </authorList>
    </citation>
    <scope>NUCLEOTIDE SEQUENCE [LARGE SCALE GENOMIC DNA]</scope>
</reference>
<keyword evidence="1" id="KW-0812">Transmembrane</keyword>
<proteinExistence type="predicted"/>
<evidence type="ECO:0000256" key="1">
    <source>
        <dbReference type="SAM" id="Phobius"/>
    </source>
</evidence>
<evidence type="ECO:0000313" key="4">
    <source>
        <dbReference type="Proteomes" id="UP000230093"/>
    </source>
</evidence>
<comment type="caution">
    <text evidence="3">The sequence shown here is derived from an EMBL/GenBank/DDBJ whole genome shotgun (WGS) entry which is preliminary data.</text>
</comment>
<feature type="domain" description="TNase-like" evidence="2">
    <location>
        <begin position="35"/>
        <end position="153"/>
    </location>
</feature>
<dbReference type="AlphaFoldDB" id="A0A2H0W9U7"/>
<dbReference type="Gene3D" id="2.40.50.90">
    <property type="match status" value="1"/>
</dbReference>
<name>A0A2H0W9U7_9BACT</name>
<evidence type="ECO:0000259" key="2">
    <source>
        <dbReference type="PROSITE" id="PS50830"/>
    </source>
</evidence>
<dbReference type="Pfam" id="PF00565">
    <property type="entry name" value="SNase"/>
    <property type="match status" value="1"/>
</dbReference>
<accession>A0A2H0W9U7</accession>
<dbReference type="SUPFAM" id="SSF50199">
    <property type="entry name" value="Staphylococcal nuclease"/>
    <property type="match status" value="1"/>
</dbReference>
<feature type="transmembrane region" description="Helical" evidence="1">
    <location>
        <begin position="12"/>
        <end position="30"/>
    </location>
</feature>
<keyword evidence="1" id="KW-1133">Transmembrane helix</keyword>
<dbReference type="InterPro" id="IPR035437">
    <property type="entry name" value="SNase_OB-fold_sf"/>
</dbReference>
<dbReference type="SMART" id="SM00318">
    <property type="entry name" value="SNc"/>
    <property type="match status" value="1"/>
</dbReference>
<dbReference type="PROSITE" id="PS50830">
    <property type="entry name" value="TNASE_3"/>
    <property type="match status" value="1"/>
</dbReference>
<dbReference type="EMBL" id="PEZT01000009">
    <property type="protein sequence ID" value="PIS09431.1"/>
    <property type="molecule type" value="Genomic_DNA"/>
</dbReference>
<dbReference type="Proteomes" id="UP000230093">
    <property type="component" value="Unassembled WGS sequence"/>
</dbReference>
<keyword evidence="1" id="KW-0472">Membrane</keyword>